<dbReference type="PANTHER" id="PTHR45667">
    <property type="entry name" value="S-ADENOSYLMETHIONINE MITOCHONDRIAL CARRIER PROTEIN"/>
    <property type="match status" value="1"/>
</dbReference>
<evidence type="ECO:0000256" key="4">
    <source>
        <dbReference type="ARBA" id="ARBA00022692"/>
    </source>
</evidence>
<evidence type="ECO:0000313" key="10">
    <source>
        <dbReference type="EMBL" id="GLC50136.1"/>
    </source>
</evidence>
<accession>A0A9W6BEP2</accession>
<evidence type="ECO:0000256" key="8">
    <source>
        <dbReference type="PROSITE-ProRule" id="PRU00282"/>
    </source>
</evidence>
<evidence type="ECO:0000256" key="9">
    <source>
        <dbReference type="RuleBase" id="RU000488"/>
    </source>
</evidence>
<keyword evidence="5" id="KW-0677">Repeat</keyword>
<comment type="similarity">
    <text evidence="2 9">Belongs to the mitochondrial carrier (TC 2.A.29) family.</text>
</comment>
<keyword evidence="11" id="KW-1185">Reference proteome</keyword>
<dbReference type="PROSITE" id="PS50920">
    <property type="entry name" value="SOLCAR"/>
    <property type="match status" value="2"/>
</dbReference>
<dbReference type="InterPro" id="IPR002067">
    <property type="entry name" value="MCP"/>
</dbReference>
<evidence type="ECO:0000256" key="5">
    <source>
        <dbReference type="ARBA" id="ARBA00022737"/>
    </source>
</evidence>
<feature type="repeat" description="Solcar" evidence="8">
    <location>
        <begin position="205"/>
        <end position="287"/>
    </location>
</feature>
<evidence type="ECO:0000256" key="1">
    <source>
        <dbReference type="ARBA" id="ARBA00004141"/>
    </source>
</evidence>
<dbReference type="InterPro" id="IPR018108">
    <property type="entry name" value="MCP_transmembrane"/>
</dbReference>
<dbReference type="InterPro" id="IPR023395">
    <property type="entry name" value="MCP_dom_sf"/>
</dbReference>
<comment type="subcellular location">
    <subcellularLocation>
        <location evidence="1">Membrane</location>
        <topology evidence="1">Multi-pass membrane protein</topology>
    </subcellularLocation>
</comment>
<dbReference type="SUPFAM" id="SSF103506">
    <property type="entry name" value="Mitochondrial carrier"/>
    <property type="match status" value="1"/>
</dbReference>
<evidence type="ECO:0000256" key="7">
    <source>
        <dbReference type="ARBA" id="ARBA00023136"/>
    </source>
</evidence>
<organism evidence="10 11">
    <name type="scientific">Pleodorina starrii</name>
    <dbReference type="NCBI Taxonomy" id="330485"/>
    <lineage>
        <taxon>Eukaryota</taxon>
        <taxon>Viridiplantae</taxon>
        <taxon>Chlorophyta</taxon>
        <taxon>core chlorophytes</taxon>
        <taxon>Chlorophyceae</taxon>
        <taxon>CS clade</taxon>
        <taxon>Chlamydomonadales</taxon>
        <taxon>Volvocaceae</taxon>
        <taxon>Pleodorina</taxon>
    </lineage>
</organism>
<sequence length="424" mass="43042">MSEVEKRRGIIPFRIPLPNPLAWRPAIPGFGRRRKDRGQHFASTSVVSVAAISDTVLTASHASASAVSAAPAAAAPPVSKVPLKPASDVFAGAIARAASQSTIHPLDTLKVRLQTNRTAGGAAVAPKAPPPPAGLSKIGQLVPPPAVGGGLAPLARFDGRALLATVGSLYKGVVGAASGAGIAIGAYFAVYGVACNTLSRYTNLTPTSVAFVGGGVAALGSSFVKVPLAVCIRSVQAGVYPNVFAAARSITAAAGPRGLFTGYLPTVLEDVPDMAIKFAAYESMRQVHRAVYGGRPASVHEDFAMGAVAGALAAAATTPLDVIKTNMMCNAAVRPSMGSAAAAVIRQGGPGAFFRGVGARAASNGINSAVFFCFFEAIRGAIATHKSSASSQVKSHPVEVQAATQYAALTAEESEGEMLMLTKK</sequence>
<evidence type="ECO:0000256" key="2">
    <source>
        <dbReference type="ARBA" id="ARBA00006375"/>
    </source>
</evidence>
<evidence type="ECO:0000256" key="6">
    <source>
        <dbReference type="ARBA" id="ARBA00022989"/>
    </source>
</evidence>
<dbReference type="PRINTS" id="PR00926">
    <property type="entry name" value="MITOCARRIER"/>
</dbReference>
<dbReference type="Proteomes" id="UP001165080">
    <property type="component" value="Unassembled WGS sequence"/>
</dbReference>
<keyword evidence="7 8" id="KW-0472">Membrane</keyword>
<keyword evidence="4 8" id="KW-0812">Transmembrane</keyword>
<reference evidence="10 11" key="1">
    <citation type="journal article" date="2023" name="Commun. Biol.">
        <title>Reorganization of the ancestral sex-determining regions during the evolution of trioecy in Pleodorina starrii.</title>
        <authorList>
            <person name="Takahashi K."/>
            <person name="Suzuki S."/>
            <person name="Kawai-Toyooka H."/>
            <person name="Yamamoto K."/>
            <person name="Hamaji T."/>
            <person name="Ootsuki R."/>
            <person name="Yamaguchi H."/>
            <person name="Kawachi M."/>
            <person name="Higashiyama T."/>
            <person name="Nozaki H."/>
        </authorList>
    </citation>
    <scope>NUCLEOTIDE SEQUENCE [LARGE SCALE GENOMIC DNA]</scope>
    <source>
        <strain evidence="10 11">NIES-4479</strain>
    </source>
</reference>
<dbReference type="OrthoDB" id="415315at2759"/>
<dbReference type="AlphaFoldDB" id="A0A9W6BEP2"/>
<evidence type="ECO:0008006" key="12">
    <source>
        <dbReference type="Google" id="ProtNLM"/>
    </source>
</evidence>
<protein>
    <recommendedName>
        <fullName evidence="12">Mitochondrial carrier protein</fullName>
    </recommendedName>
</protein>
<evidence type="ECO:0000313" key="11">
    <source>
        <dbReference type="Proteomes" id="UP001165080"/>
    </source>
</evidence>
<evidence type="ECO:0000256" key="3">
    <source>
        <dbReference type="ARBA" id="ARBA00022448"/>
    </source>
</evidence>
<dbReference type="GO" id="GO:0016020">
    <property type="term" value="C:membrane"/>
    <property type="evidence" value="ECO:0007669"/>
    <property type="project" value="UniProtKB-SubCell"/>
</dbReference>
<dbReference type="FunFam" id="1.50.40.10:FF:000149">
    <property type="entry name" value="Mitochondrial Carrier (MC) Family"/>
    <property type="match status" value="1"/>
</dbReference>
<gene>
    <name evidence="10" type="primary">PLEST000366</name>
    <name evidence="10" type="ORF">PLESTB_000346000</name>
</gene>
<dbReference type="GO" id="GO:0055085">
    <property type="term" value="P:transmembrane transport"/>
    <property type="evidence" value="ECO:0007669"/>
    <property type="project" value="InterPro"/>
</dbReference>
<keyword evidence="3 9" id="KW-0813">Transport</keyword>
<keyword evidence="6" id="KW-1133">Transmembrane helix</keyword>
<dbReference type="Gene3D" id="1.50.40.10">
    <property type="entry name" value="Mitochondrial carrier domain"/>
    <property type="match status" value="2"/>
</dbReference>
<name>A0A9W6BEP2_9CHLO</name>
<feature type="repeat" description="Solcar" evidence="8">
    <location>
        <begin position="297"/>
        <end position="381"/>
    </location>
</feature>
<dbReference type="EMBL" id="BRXU01000003">
    <property type="protein sequence ID" value="GLC50136.1"/>
    <property type="molecule type" value="Genomic_DNA"/>
</dbReference>
<dbReference type="Pfam" id="PF00153">
    <property type="entry name" value="Mito_carr"/>
    <property type="match status" value="3"/>
</dbReference>
<comment type="caution">
    <text evidence="10">The sequence shown here is derived from an EMBL/GenBank/DDBJ whole genome shotgun (WGS) entry which is preliminary data.</text>
</comment>
<proteinExistence type="inferred from homology"/>